<evidence type="ECO:0000256" key="2">
    <source>
        <dbReference type="SAM" id="MobiDB-lite"/>
    </source>
</evidence>
<proteinExistence type="predicted"/>
<accession>A0A077ZUX9</accession>
<dbReference type="OrthoDB" id="322450at2759"/>
<dbReference type="Proteomes" id="UP000039865">
    <property type="component" value="Unassembled WGS sequence"/>
</dbReference>
<keyword evidence="4" id="KW-1185">Reference proteome</keyword>
<evidence type="ECO:0000313" key="3">
    <source>
        <dbReference type="EMBL" id="CDW72251.1"/>
    </source>
</evidence>
<protein>
    <recommendedName>
        <fullName evidence="5">CCDC81 HU domain-containing protein</fullName>
    </recommendedName>
</protein>
<name>A0A077ZUX9_STYLE</name>
<feature type="region of interest" description="Disordered" evidence="2">
    <location>
        <begin position="294"/>
        <end position="321"/>
    </location>
</feature>
<reference evidence="3 4" key="1">
    <citation type="submission" date="2014-06" db="EMBL/GenBank/DDBJ databases">
        <authorList>
            <person name="Swart Estienne"/>
        </authorList>
    </citation>
    <scope>NUCLEOTIDE SEQUENCE [LARGE SCALE GENOMIC DNA]</scope>
    <source>
        <strain evidence="3 4">130c</strain>
    </source>
</reference>
<dbReference type="InParanoid" id="A0A077ZUX9"/>
<gene>
    <name evidence="3" type="primary">Contig19156.g20315</name>
    <name evidence="3" type="ORF">STYLEM_1209</name>
</gene>
<dbReference type="AlphaFoldDB" id="A0A077ZUX9"/>
<dbReference type="EMBL" id="CCKQ01001143">
    <property type="protein sequence ID" value="CDW72251.1"/>
    <property type="molecule type" value="Genomic_DNA"/>
</dbReference>
<evidence type="ECO:0008006" key="5">
    <source>
        <dbReference type="Google" id="ProtNLM"/>
    </source>
</evidence>
<organism evidence="3 4">
    <name type="scientific">Stylonychia lemnae</name>
    <name type="common">Ciliate</name>
    <dbReference type="NCBI Taxonomy" id="5949"/>
    <lineage>
        <taxon>Eukaryota</taxon>
        <taxon>Sar</taxon>
        <taxon>Alveolata</taxon>
        <taxon>Ciliophora</taxon>
        <taxon>Intramacronucleata</taxon>
        <taxon>Spirotrichea</taxon>
        <taxon>Stichotrichia</taxon>
        <taxon>Sporadotrichida</taxon>
        <taxon>Oxytrichidae</taxon>
        <taxon>Stylonychinae</taxon>
        <taxon>Stylonychia</taxon>
    </lineage>
</organism>
<evidence type="ECO:0000313" key="4">
    <source>
        <dbReference type="Proteomes" id="UP000039865"/>
    </source>
</evidence>
<evidence type="ECO:0000256" key="1">
    <source>
        <dbReference type="SAM" id="Coils"/>
    </source>
</evidence>
<feature type="coiled-coil region" evidence="1">
    <location>
        <begin position="398"/>
        <end position="440"/>
    </location>
</feature>
<keyword evidence="1" id="KW-0175">Coiled coil</keyword>
<sequence length="715" mass="83822">MNKEALEKLNNANSNKIQQSSMSLSEIDIIKQVVNKAIKSMALSPDQDKKEISKDEFRNTYRIWSGFVKFIRSQIQSKQRLVDTKYIGCFYEKDGKIVYLVSQDYFEAGKFKNKKQPEFDKQQEIIKGFKDNNLFSQINEQAIALVCNLSTALVQRVLTDFFSALIELSRTTRHEVILDFKVGNLHLKRNGELLFESKAETDANIKNRNRDNETIRDDVSIIDTASAMLSQIGRGGGPISIRSDFMENLSVRTPGTLSTYSKSNHSVRAHSTEANSIRKNQKMNQTAENWNRFRTNGATSGNNNRLQSLPNNESGTEYQSIDSQKQIPFPFLQAFIERRTGQRFSKKVKFNQSEDQSKILGHIIDQINTKQENKDTVRANKLDKEQREVQMLGDRLKLDQQKFKNDKLRKKLDFLQANEAMLLEKRMQNKMEQEQKLNDRLNYFPFTHGDTIEQQRQMIKDLQKQELIEQYQRKAEAKSLSQSRPFRVSNLENISENNNNNTSLILPSSTGVTFAKALNNYPYKVKQTQNMELTMNRAWLRYEDELRQKEEHKKKLAENFYHSIEKDQKQIEMENFKRIQNQKTTRKELIDQMEHRKMMENFNNQQEKVFVKTSFGPEQNELLVSMLDEIQKEKKFVTKNDLEDLITSKKTKQDIDTINEHSVDKKTINGLQQTFMEEQKRIIEIEKQKKLKNKNEWISQAKMNEKAKKVENLFQ</sequence>